<accession>A0A4R3JXX2</accession>
<dbReference type="GO" id="GO:0046872">
    <property type="term" value="F:metal ion binding"/>
    <property type="evidence" value="ECO:0007669"/>
    <property type="project" value="UniProtKB-KW"/>
</dbReference>
<dbReference type="GO" id="GO:0050660">
    <property type="term" value="F:flavin adenine dinucleotide binding"/>
    <property type="evidence" value="ECO:0007669"/>
    <property type="project" value="InterPro"/>
</dbReference>
<feature type="domain" description="FAD-binding FR-type" evidence="2">
    <location>
        <begin position="6"/>
        <end position="105"/>
    </location>
</feature>
<comment type="cofactor">
    <cofactor evidence="1">
        <name>[2Fe-2S] cluster</name>
        <dbReference type="ChEBI" id="CHEBI:190135"/>
    </cofactor>
    <text evidence="1">Binds 1 [2Fe-2S] cluster per subunit.</text>
</comment>
<dbReference type="PIRSF" id="PIRSF006816">
    <property type="entry name" value="Cyc3_hyd_g"/>
    <property type="match status" value="1"/>
</dbReference>
<dbReference type="CDD" id="cd06221">
    <property type="entry name" value="sulfite_reductase_like"/>
    <property type="match status" value="1"/>
</dbReference>
<keyword evidence="1" id="KW-0411">Iron-sulfur</keyword>
<evidence type="ECO:0000259" key="2">
    <source>
        <dbReference type="PROSITE" id="PS51384"/>
    </source>
</evidence>
<dbReference type="InterPro" id="IPR017938">
    <property type="entry name" value="Riboflavin_synthase-like_b-brl"/>
</dbReference>
<dbReference type="EMBL" id="SLZY01000002">
    <property type="protein sequence ID" value="TCS73283.1"/>
    <property type="molecule type" value="Genomic_DNA"/>
</dbReference>
<comment type="caution">
    <text evidence="3">The sequence shown here is derived from an EMBL/GenBank/DDBJ whole genome shotgun (WGS) entry which is preliminary data.</text>
</comment>
<dbReference type="GO" id="GO:0006221">
    <property type="term" value="P:pyrimidine nucleotide biosynthetic process"/>
    <property type="evidence" value="ECO:0007669"/>
    <property type="project" value="InterPro"/>
</dbReference>
<dbReference type="InterPro" id="IPR019480">
    <property type="entry name" value="Dihydroorotate_DH_Fe-S-bd"/>
</dbReference>
<feature type="binding site" evidence="1">
    <location>
        <position position="248"/>
    </location>
    <ligand>
        <name>[2Fe-2S] cluster</name>
        <dbReference type="ChEBI" id="CHEBI:190135"/>
    </ligand>
</feature>
<feature type="binding site" evidence="1">
    <location>
        <position position="259"/>
    </location>
    <ligand>
        <name>[2Fe-2S] cluster</name>
        <dbReference type="ChEBI" id="CHEBI:190135"/>
    </ligand>
</feature>
<dbReference type="Gene3D" id="2.40.30.10">
    <property type="entry name" value="Translation factors"/>
    <property type="match status" value="1"/>
</dbReference>
<dbReference type="InterPro" id="IPR039261">
    <property type="entry name" value="FNR_nucleotide-bd"/>
</dbReference>
<dbReference type="PANTHER" id="PTHR43513">
    <property type="entry name" value="DIHYDROOROTATE DEHYDROGENASE B (NAD(+)), ELECTRON TRANSFER SUBUNIT"/>
    <property type="match status" value="1"/>
</dbReference>
<sequence>MRPLIELPAPARIVERLQETETIFTLRLRLEDAALAAQYRFAPGQFNMLYLPGVGEVPISIVSDARADLIDHTIRAVGSVTQALARLPAGAVIGLRGPFGRGWPMQAAEGRDLFIVTGGLGCAPSVSAVHAVLARRERYGRVVLLEGVRHCRDLALKSRFAEWLDHPDLEVRLAVCETNPCADWPWHTGNVLTLFDALELKPERTIAFLCGPEGMMQAAAEKVAQRGVQTSDIYLSLERNMQCALGLCGHCQLGPHFVCREGPVFDYATIGPLLGKRGV</sequence>
<keyword evidence="1" id="KW-0408">Iron</keyword>
<dbReference type="OrthoDB" id="9796486at2"/>
<evidence type="ECO:0000313" key="4">
    <source>
        <dbReference type="Proteomes" id="UP000295135"/>
    </source>
</evidence>
<dbReference type="GO" id="GO:0016491">
    <property type="term" value="F:oxidoreductase activity"/>
    <property type="evidence" value="ECO:0007669"/>
    <property type="project" value="InterPro"/>
</dbReference>
<gene>
    <name evidence="3" type="ORF">EDC61_10251</name>
</gene>
<feature type="binding site" evidence="1">
    <location>
        <position position="243"/>
    </location>
    <ligand>
        <name>[2Fe-2S] cluster</name>
        <dbReference type="ChEBI" id="CHEBI:190135"/>
    </ligand>
</feature>
<dbReference type="PROSITE" id="PS51384">
    <property type="entry name" value="FAD_FR"/>
    <property type="match status" value="1"/>
</dbReference>
<dbReference type="SUPFAM" id="SSF63380">
    <property type="entry name" value="Riboflavin synthase domain-like"/>
    <property type="match status" value="1"/>
</dbReference>
<dbReference type="InterPro" id="IPR050353">
    <property type="entry name" value="PyrK_electron_transfer"/>
</dbReference>
<keyword evidence="1" id="KW-0479">Metal-binding</keyword>
<evidence type="ECO:0000313" key="3">
    <source>
        <dbReference type="EMBL" id="TCS73283.1"/>
    </source>
</evidence>
<dbReference type="InterPro" id="IPR001433">
    <property type="entry name" value="OxRdtase_FAD/NAD-bd"/>
</dbReference>
<keyword evidence="1" id="KW-0001">2Fe-2S</keyword>
<dbReference type="Proteomes" id="UP000295135">
    <property type="component" value="Unassembled WGS sequence"/>
</dbReference>
<dbReference type="Gene3D" id="3.40.50.80">
    <property type="entry name" value="Nucleotide-binding domain of ferredoxin-NADP reductase (FNR) module"/>
    <property type="match status" value="1"/>
</dbReference>
<dbReference type="GO" id="GO:0051537">
    <property type="term" value="F:2 iron, 2 sulfur cluster binding"/>
    <property type="evidence" value="ECO:0007669"/>
    <property type="project" value="UniProtKB-KW"/>
</dbReference>
<feature type="binding site" evidence="1">
    <location>
        <position position="251"/>
    </location>
    <ligand>
        <name>[2Fe-2S] cluster</name>
        <dbReference type="ChEBI" id="CHEBI:190135"/>
    </ligand>
</feature>
<dbReference type="Pfam" id="PF10418">
    <property type="entry name" value="DHODB_Fe-S_bind"/>
    <property type="match status" value="1"/>
</dbReference>
<dbReference type="InterPro" id="IPR012165">
    <property type="entry name" value="Cyt_c3_hydrogenase_gsu"/>
</dbReference>
<keyword evidence="4" id="KW-1185">Reference proteome</keyword>
<dbReference type="AlphaFoldDB" id="A0A4R3JXX2"/>
<dbReference type="Pfam" id="PF00175">
    <property type="entry name" value="NAD_binding_1"/>
    <property type="match status" value="1"/>
</dbReference>
<dbReference type="RefSeq" id="WP_126458401.1">
    <property type="nucleotide sequence ID" value="NZ_AP018721.1"/>
</dbReference>
<evidence type="ECO:0000256" key="1">
    <source>
        <dbReference type="PIRSR" id="PIRSR006816-2"/>
    </source>
</evidence>
<proteinExistence type="predicted"/>
<dbReference type="SUPFAM" id="SSF52343">
    <property type="entry name" value="Ferredoxin reductase-like, C-terminal NADP-linked domain"/>
    <property type="match status" value="1"/>
</dbReference>
<reference evidence="3 4" key="1">
    <citation type="submission" date="2019-03" db="EMBL/GenBank/DDBJ databases">
        <title>Genomic Encyclopedia of Type Strains, Phase IV (KMG-IV): sequencing the most valuable type-strain genomes for metagenomic binning, comparative biology and taxonomic classification.</title>
        <authorList>
            <person name="Goeker M."/>
        </authorList>
    </citation>
    <scope>NUCLEOTIDE SEQUENCE [LARGE SCALE GENOMIC DNA]</scope>
    <source>
        <strain evidence="3 4">DSM 103923</strain>
    </source>
</reference>
<organism evidence="3 4">
    <name type="scientific">Sulfuritortus calidifontis</name>
    <dbReference type="NCBI Taxonomy" id="1914471"/>
    <lineage>
        <taxon>Bacteria</taxon>
        <taxon>Pseudomonadati</taxon>
        <taxon>Pseudomonadota</taxon>
        <taxon>Betaproteobacteria</taxon>
        <taxon>Nitrosomonadales</taxon>
        <taxon>Thiobacillaceae</taxon>
        <taxon>Sulfuritortus</taxon>
    </lineage>
</organism>
<protein>
    <submittedName>
        <fullName evidence="3">NAD(P)H-flavin reductase</fullName>
    </submittedName>
</protein>
<dbReference type="PANTHER" id="PTHR43513:SF1">
    <property type="entry name" value="ANAEROBIC SULFITE REDUCTASE SUBUNIT B"/>
    <property type="match status" value="1"/>
</dbReference>
<dbReference type="PRINTS" id="PR00406">
    <property type="entry name" value="CYTB5RDTASE"/>
</dbReference>
<dbReference type="InterPro" id="IPR017927">
    <property type="entry name" value="FAD-bd_FR_type"/>
</dbReference>
<name>A0A4R3JXX2_9PROT</name>